<feature type="transmembrane region" description="Helical" evidence="2">
    <location>
        <begin position="66"/>
        <end position="86"/>
    </location>
</feature>
<feature type="compositionally biased region" description="Basic and acidic residues" evidence="1">
    <location>
        <begin position="22"/>
        <end position="42"/>
    </location>
</feature>
<keyword evidence="4" id="KW-1185">Reference proteome</keyword>
<evidence type="ECO:0000256" key="2">
    <source>
        <dbReference type="SAM" id="Phobius"/>
    </source>
</evidence>
<proteinExistence type="predicted"/>
<evidence type="ECO:0000313" key="4">
    <source>
        <dbReference type="Proteomes" id="UP001187192"/>
    </source>
</evidence>
<accession>A0AA88A5M1</accession>
<evidence type="ECO:0000256" key="1">
    <source>
        <dbReference type="SAM" id="MobiDB-lite"/>
    </source>
</evidence>
<comment type="caution">
    <text evidence="3">The sequence shown here is derived from an EMBL/GenBank/DDBJ whole genome shotgun (WGS) entry which is preliminary data.</text>
</comment>
<keyword evidence="2" id="KW-0472">Membrane</keyword>
<keyword evidence="2" id="KW-1133">Transmembrane helix</keyword>
<keyword evidence="2" id="KW-0812">Transmembrane</keyword>
<feature type="region of interest" description="Disordered" evidence="1">
    <location>
        <begin position="22"/>
        <end position="53"/>
    </location>
</feature>
<name>A0AA88A5M1_FICCA</name>
<dbReference type="Proteomes" id="UP001187192">
    <property type="component" value="Unassembled WGS sequence"/>
</dbReference>
<sequence length="150" mass="16997">MKKKLAMAARTARGVPSMVRNLRGEIREKEKEERRELRKKELSPTADGSSIASASRRQLLRSGLRGFSLALLGLSLSLSNLFASGVPRSLVYRRVSKPLHLAVLFSPIPDREDCSGFHFHRKPRNLSRLRRDLRRKTLLLVIVVTDQIAN</sequence>
<dbReference type="EMBL" id="BTGU01000028">
    <property type="protein sequence ID" value="GMN48543.1"/>
    <property type="molecule type" value="Genomic_DNA"/>
</dbReference>
<organism evidence="3 4">
    <name type="scientific">Ficus carica</name>
    <name type="common">Common fig</name>
    <dbReference type="NCBI Taxonomy" id="3494"/>
    <lineage>
        <taxon>Eukaryota</taxon>
        <taxon>Viridiplantae</taxon>
        <taxon>Streptophyta</taxon>
        <taxon>Embryophyta</taxon>
        <taxon>Tracheophyta</taxon>
        <taxon>Spermatophyta</taxon>
        <taxon>Magnoliopsida</taxon>
        <taxon>eudicotyledons</taxon>
        <taxon>Gunneridae</taxon>
        <taxon>Pentapetalae</taxon>
        <taxon>rosids</taxon>
        <taxon>fabids</taxon>
        <taxon>Rosales</taxon>
        <taxon>Moraceae</taxon>
        <taxon>Ficeae</taxon>
        <taxon>Ficus</taxon>
    </lineage>
</organism>
<reference evidence="3" key="1">
    <citation type="submission" date="2023-07" db="EMBL/GenBank/DDBJ databases">
        <title>draft genome sequence of fig (Ficus carica).</title>
        <authorList>
            <person name="Takahashi T."/>
            <person name="Nishimura K."/>
        </authorList>
    </citation>
    <scope>NUCLEOTIDE SEQUENCE</scope>
</reference>
<protein>
    <submittedName>
        <fullName evidence="3">Uncharacterized protein</fullName>
    </submittedName>
</protein>
<gene>
    <name evidence="3" type="ORF">TIFTF001_017710</name>
</gene>
<dbReference type="AlphaFoldDB" id="A0AA88A5M1"/>
<evidence type="ECO:0000313" key="3">
    <source>
        <dbReference type="EMBL" id="GMN48543.1"/>
    </source>
</evidence>